<dbReference type="Proteomes" id="UP000789570">
    <property type="component" value="Unassembled WGS sequence"/>
</dbReference>
<evidence type="ECO:0000313" key="2">
    <source>
        <dbReference type="Proteomes" id="UP000789570"/>
    </source>
</evidence>
<dbReference type="EMBL" id="CAJVPQ010002952">
    <property type="protein sequence ID" value="CAG8613603.1"/>
    <property type="molecule type" value="Genomic_DNA"/>
</dbReference>
<name>A0A9N9GJU7_9GLOM</name>
<keyword evidence="2" id="KW-1185">Reference proteome</keyword>
<sequence length="116" mass="13614">MEFLKDSSKNPQINLSHKNNTLPRLVRTGRNFYLSPEYSKIFEQHNVKYQYPLPLKQNLFALNYYLQQNESGFSQNFPAANYFGVERGSGALQRYKIYQEENGANFKQTPDTEVNH</sequence>
<accession>A0A9N9GJU7</accession>
<reference evidence="1" key="1">
    <citation type="submission" date="2021-06" db="EMBL/GenBank/DDBJ databases">
        <authorList>
            <person name="Kallberg Y."/>
            <person name="Tangrot J."/>
            <person name="Rosling A."/>
        </authorList>
    </citation>
    <scope>NUCLEOTIDE SEQUENCE</scope>
    <source>
        <strain evidence="1">UK204</strain>
    </source>
</reference>
<evidence type="ECO:0000313" key="1">
    <source>
        <dbReference type="EMBL" id="CAG8613603.1"/>
    </source>
</evidence>
<organism evidence="1 2">
    <name type="scientific">Funneliformis caledonium</name>
    <dbReference type="NCBI Taxonomy" id="1117310"/>
    <lineage>
        <taxon>Eukaryota</taxon>
        <taxon>Fungi</taxon>
        <taxon>Fungi incertae sedis</taxon>
        <taxon>Mucoromycota</taxon>
        <taxon>Glomeromycotina</taxon>
        <taxon>Glomeromycetes</taxon>
        <taxon>Glomerales</taxon>
        <taxon>Glomeraceae</taxon>
        <taxon>Funneliformis</taxon>
    </lineage>
</organism>
<comment type="caution">
    <text evidence="1">The sequence shown here is derived from an EMBL/GenBank/DDBJ whole genome shotgun (WGS) entry which is preliminary data.</text>
</comment>
<gene>
    <name evidence="1" type="ORF">FCALED_LOCUS9193</name>
</gene>
<dbReference type="AlphaFoldDB" id="A0A9N9GJU7"/>
<proteinExistence type="predicted"/>
<protein>
    <submittedName>
        <fullName evidence="1">9555_t:CDS:1</fullName>
    </submittedName>
</protein>